<dbReference type="AlphaFoldDB" id="A0A7C5Y7M0"/>
<protein>
    <recommendedName>
        <fullName evidence="2">MEMO1 family protein ENM46_00200</fullName>
    </recommendedName>
</protein>
<dbReference type="InterPro" id="IPR002737">
    <property type="entry name" value="MEMO1_fam"/>
</dbReference>
<proteinExistence type="inferred from homology"/>
<evidence type="ECO:0000256" key="1">
    <source>
        <dbReference type="ARBA" id="ARBA00006315"/>
    </source>
</evidence>
<gene>
    <name evidence="3" type="primary">amrB</name>
    <name evidence="3" type="ORF">ENM46_00200</name>
</gene>
<dbReference type="PANTHER" id="PTHR11060">
    <property type="entry name" value="PROTEIN MEMO1"/>
    <property type="match status" value="1"/>
</dbReference>
<name>A0A7C5Y7M0_9BACT</name>
<sequence>MNRKPVVAGKFYPGTPIQLEKTCEAFIGEKAQDKYLEHPVGLILPHAGYVYSGKTAGLGIKNALRFGKPKNVIVLGPNHTGYGESIAVWKEGEWQTPIGALQVNEEIASKLIDNGLIFEDEMAHLYEHSIEVQLPLLQYAFGDFKIVPICMRDQKLSTALKISERIKELLKEYPETLLVASSDFNHYDSHEITIKKDERAIEKILTNDLQGLYENIKKYDITMCGPGPVAVVRNIFANVELIYHATSAEFSQDYSYTVGYASFVLY</sequence>
<evidence type="ECO:0000313" key="3">
    <source>
        <dbReference type="EMBL" id="HHR33351.1"/>
    </source>
</evidence>
<evidence type="ECO:0000256" key="2">
    <source>
        <dbReference type="HAMAP-Rule" id="MF_00055"/>
    </source>
</evidence>
<dbReference type="EMBL" id="DRXW01000014">
    <property type="protein sequence ID" value="HHR33351.1"/>
    <property type="molecule type" value="Genomic_DNA"/>
</dbReference>
<reference evidence="3" key="1">
    <citation type="journal article" date="2020" name="mSystems">
        <title>Genome- and Community-Level Interaction Insights into Carbon Utilization and Element Cycling Functions of Hydrothermarchaeota in Hydrothermal Sediment.</title>
        <authorList>
            <person name="Zhou Z."/>
            <person name="Liu Y."/>
            <person name="Xu W."/>
            <person name="Pan J."/>
            <person name="Luo Z.H."/>
            <person name="Li M."/>
        </authorList>
    </citation>
    <scope>NUCLEOTIDE SEQUENCE [LARGE SCALE GENOMIC DNA]</scope>
    <source>
        <strain evidence="3">SpSt-1088</strain>
    </source>
</reference>
<dbReference type="Gene3D" id="3.40.830.10">
    <property type="entry name" value="LigB-like"/>
    <property type="match status" value="1"/>
</dbReference>
<comment type="similarity">
    <text evidence="1 2">Belongs to the MEMO1 family.</text>
</comment>
<accession>A0A7C5Y7M0</accession>
<dbReference type="Pfam" id="PF01875">
    <property type="entry name" value="Memo"/>
    <property type="match status" value="1"/>
</dbReference>
<comment type="caution">
    <text evidence="3">The sequence shown here is derived from an EMBL/GenBank/DDBJ whole genome shotgun (WGS) entry which is preliminary data.</text>
</comment>
<dbReference type="CDD" id="cd07361">
    <property type="entry name" value="MEMO_like"/>
    <property type="match status" value="1"/>
</dbReference>
<dbReference type="HAMAP" id="MF_00055">
    <property type="entry name" value="MEMO1"/>
    <property type="match status" value="1"/>
</dbReference>
<dbReference type="PANTHER" id="PTHR11060:SF0">
    <property type="entry name" value="PROTEIN MEMO1"/>
    <property type="match status" value="1"/>
</dbReference>
<organism evidence="3">
    <name type="scientific">Fervidobacterium nodosum</name>
    <dbReference type="NCBI Taxonomy" id="2424"/>
    <lineage>
        <taxon>Bacteria</taxon>
        <taxon>Thermotogati</taxon>
        <taxon>Thermotogota</taxon>
        <taxon>Thermotogae</taxon>
        <taxon>Thermotogales</taxon>
        <taxon>Fervidobacteriaceae</taxon>
        <taxon>Fervidobacterium</taxon>
    </lineage>
</organism>
<dbReference type="SUPFAM" id="SSF53213">
    <property type="entry name" value="LigB-like"/>
    <property type="match status" value="1"/>
</dbReference>
<dbReference type="NCBIfam" id="TIGR04336">
    <property type="entry name" value="AmmeMemoSam_B"/>
    <property type="match status" value="1"/>
</dbReference>